<comment type="caution">
    <text evidence="7">The sequence shown here is derived from an EMBL/GenBank/DDBJ whole genome shotgun (WGS) entry which is preliminary data.</text>
</comment>
<evidence type="ECO:0000313" key="8">
    <source>
        <dbReference type="Proteomes" id="UP000620124"/>
    </source>
</evidence>
<evidence type="ECO:0000256" key="5">
    <source>
        <dbReference type="ARBA" id="ARBA00023033"/>
    </source>
</evidence>
<dbReference type="GO" id="GO:0071949">
    <property type="term" value="F:FAD binding"/>
    <property type="evidence" value="ECO:0007669"/>
    <property type="project" value="InterPro"/>
</dbReference>
<gene>
    <name evidence="7" type="ORF">MVEN_02129300</name>
</gene>
<dbReference type="AlphaFoldDB" id="A0A8H6X9Z7"/>
<name>A0A8H6X9Z7_9AGAR</name>
<comment type="similarity">
    <text evidence="1">Belongs to the paxM FAD-dependent monooxygenase family.</text>
</comment>
<dbReference type="InterPro" id="IPR050493">
    <property type="entry name" value="FAD-dep_Monooxygenase_BioMet"/>
</dbReference>
<dbReference type="EMBL" id="JACAZI010000022">
    <property type="protein sequence ID" value="KAF7336929.1"/>
    <property type="molecule type" value="Genomic_DNA"/>
</dbReference>
<accession>A0A8H6X9Z7</accession>
<keyword evidence="8" id="KW-1185">Reference proteome</keyword>
<evidence type="ECO:0000256" key="4">
    <source>
        <dbReference type="ARBA" id="ARBA00023002"/>
    </source>
</evidence>
<dbReference type="InterPro" id="IPR036188">
    <property type="entry name" value="FAD/NAD-bd_sf"/>
</dbReference>
<proteinExistence type="inferred from homology"/>
<organism evidence="7 8">
    <name type="scientific">Mycena venus</name>
    <dbReference type="NCBI Taxonomy" id="2733690"/>
    <lineage>
        <taxon>Eukaryota</taxon>
        <taxon>Fungi</taxon>
        <taxon>Dikarya</taxon>
        <taxon>Basidiomycota</taxon>
        <taxon>Agaricomycotina</taxon>
        <taxon>Agaricomycetes</taxon>
        <taxon>Agaricomycetidae</taxon>
        <taxon>Agaricales</taxon>
        <taxon>Marasmiineae</taxon>
        <taxon>Mycenaceae</taxon>
        <taxon>Mycena</taxon>
    </lineage>
</organism>
<evidence type="ECO:0000256" key="3">
    <source>
        <dbReference type="ARBA" id="ARBA00022827"/>
    </source>
</evidence>
<dbReference type="Proteomes" id="UP000620124">
    <property type="component" value="Unassembled WGS sequence"/>
</dbReference>
<keyword evidence="3" id="KW-0274">FAD</keyword>
<sequence length="623" mass="68626">MHLSPVVSFIGMPSPPLGNRCLCKTVPGSRSLLSPQTCQRTTGSDTLGPAMPDVVSLTVYNIKYCEAQASVSQRLPLHSKSILIFSPVTIRLFEGLLFDPYKTYQPRGRQNPLLFSCTPLRTEPLARPTGLAINSESLEPRHLLMNDSDPGLEFIIVGASVAGLASALALKNSGHNVLVLEKDTQLGGTSSVPTGCARVPPNGTKILLDWGLEAEIKANSAVMPGFSVHKYNGMPGEEFIGVNRWDPEMLSEARGGYIQFRHRDLLRILYNELIKPSERTTRQEHYTPQVTVTFGAEVVNVDCDECLVTLKSGEVHAGDAIIGADGVYGVVRRALLEEEDALDETAVPMGLAMFNAIIPRTDIVEQDHLLFYDELGSTIWAGSNRGLMTCPVGKENDMSLSLYTPDGTQDGNFTEEAERKLSDVLGPCHAAIQKLGALAGSATCIQIKDHYELESWVSESGRVVVLGDAAHPSPPGAAHAYSVALEDGIFIGKVFSHTRNRERVPEFLYAFQEHREPRCARIRQMEKEVIGIITLPDGDIQAMRDASMRANHAAGRNVMDGDLQQMLDDFRMVFGYDATDDADEWWVSWGRFRDSSGASLTRYVHDEEEEDEDFLVTKFREII</sequence>
<reference evidence="7" key="1">
    <citation type="submission" date="2020-05" db="EMBL/GenBank/DDBJ databases">
        <title>Mycena genomes resolve the evolution of fungal bioluminescence.</title>
        <authorList>
            <person name="Tsai I.J."/>
        </authorList>
    </citation>
    <scope>NUCLEOTIDE SEQUENCE</scope>
    <source>
        <strain evidence="7">CCC161011</strain>
    </source>
</reference>
<dbReference type="PANTHER" id="PTHR13789:SF309">
    <property type="entry name" value="PUTATIVE (AFU_ORTHOLOGUE AFUA_6G14510)-RELATED"/>
    <property type="match status" value="1"/>
</dbReference>
<dbReference type="PRINTS" id="PR00420">
    <property type="entry name" value="RNGMNOXGNASE"/>
</dbReference>
<keyword evidence="5" id="KW-0503">Monooxygenase</keyword>
<feature type="domain" description="FAD-binding" evidence="6">
    <location>
        <begin position="155"/>
        <end position="522"/>
    </location>
</feature>
<dbReference type="SUPFAM" id="SSF51905">
    <property type="entry name" value="FAD/NAD(P)-binding domain"/>
    <property type="match status" value="1"/>
</dbReference>
<dbReference type="GO" id="GO:0004497">
    <property type="term" value="F:monooxygenase activity"/>
    <property type="evidence" value="ECO:0007669"/>
    <property type="project" value="UniProtKB-KW"/>
</dbReference>
<evidence type="ECO:0000313" key="7">
    <source>
        <dbReference type="EMBL" id="KAF7336929.1"/>
    </source>
</evidence>
<dbReference type="Pfam" id="PF01494">
    <property type="entry name" value="FAD_binding_3"/>
    <property type="match status" value="1"/>
</dbReference>
<dbReference type="PANTHER" id="PTHR13789">
    <property type="entry name" value="MONOOXYGENASE"/>
    <property type="match status" value="1"/>
</dbReference>
<dbReference type="Gene3D" id="3.50.50.60">
    <property type="entry name" value="FAD/NAD(P)-binding domain"/>
    <property type="match status" value="1"/>
</dbReference>
<keyword evidence="2" id="KW-0285">Flavoprotein</keyword>
<protein>
    <submittedName>
        <fullName evidence="7">FAD-binding-3 domain-containing protein</fullName>
    </submittedName>
</protein>
<dbReference type="OrthoDB" id="420606at2759"/>
<dbReference type="InterPro" id="IPR002938">
    <property type="entry name" value="FAD-bd"/>
</dbReference>
<evidence type="ECO:0000259" key="6">
    <source>
        <dbReference type="Pfam" id="PF01494"/>
    </source>
</evidence>
<evidence type="ECO:0000256" key="2">
    <source>
        <dbReference type="ARBA" id="ARBA00022630"/>
    </source>
</evidence>
<evidence type="ECO:0000256" key="1">
    <source>
        <dbReference type="ARBA" id="ARBA00007992"/>
    </source>
</evidence>
<keyword evidence="4" id="KW-0560">Oxidoreductase</keyword>